<feature type="domain" description="RNA polymerase sigma-70 region 2" evidence="6">
    <location>
        <begin position="27"/>
        <end position="89"/>
    </location>
</feature>
<keyword evidence="4" id="KW-0238">DNA-binding</keyword>
<evidence type="ECO:0000259" key="6">
    <source>
        <dbReference type="Pfam" id="PF04542"/>
    </source>
</evidence>
<comment type="similarity">
    <text evidence="1">Belongs to the sigma-70 factor family. ECF subfamily.</text>
</comment>
<evidence type="ECO:0000313" key="8">
    <source>
        <dbReference type="EMBL" id="KEQ22083.1"/>
    </source>
</evidence>
<dbReference type="Proteomes" id="UP000028123">
    <property type="component" value="Unassembled WGS sequence"/>
</dbReference>
<dbReference type="InterPro" id="IPR013249">
    <property type="entry name" value="RNA_pol_sigma70_r4_t2"/>
</dbReference>
<evidence type="ECO:0000256" key="5">
    <source>
        <dbReference type="ARBA" id="ARBA00023163"/>
    </source>
</evidence>
<name>A0A081NUG0_9BACL</name>
<proteinExistence type="inferred from homology"/>
<dbReference type="EMBL" id="JNVM01000044">
    <property type="protein sequence ID" value="KEQ22083.1"/>
    <property type="molecule type" value="Genomic_DNA"/>
</dbReference>
<dbReference type="InterPro" id="IPR007627">
    <property type="entry name" value="RNA_pol_sigma70_r2"/>
</dbReference>
<organism evidence="8 9">
    <name type="scientific">Paenibacillus tyrfis</name>
    <dbReference type="NCBI Taxonomy" id="1501230"/>
    <lineage>
        <taxon>Bacteria</taxon>
        <taxon>Bacillati</taxon>
        <taxon>Bacillota</taxon>
        <taxon>Bacilli</taxon>
        <taxon>Bacillales</taxon>
        <taxon>Paenibacillaceae</taxon>
        <taxon>Paenibacillus</taxon>
    </lineage>
</organism>
<evidence type="ECO:0000256" key="3">
    <source>
        <dbReference type="ARBA" id="ARBA00023082"/>
    </source>
</evidence>
<dbReference type="PANTHER" id="PTHR43133">
    <property type="entry name" value="RNA POLYMERASE ECF-TYPE SIGMA FACTO"/>
    <property type="match status" value="1"/>
</dbReference>
<dbReference type="Gene3D" id="1.10.10.10">
    <property type="entry name" value="Winged helix-like DNA-binding domain superfamily/Winged helix DNA-binding domain"/>
    <property type="match status" value="1"/>
</dbReference>
<dbReference type="InterPro" id="IPR039425">
    <property type="entry name" value="RNA_pol_sigma-70-like"/>
</dbReference>
<dbReference type="RefSeq" id="WP_036692325.1">
    <property type="nucleotide sequence ID" value="NZ_JNVM01000044.1"/>
</dbReference>
<dbReference type="InterPro" id="IPR036388">
    <property type="entry name" value="WH-like_DNA-bd_sf"/>
</dbReference>
<keyword evidence="2" id="KW-0805">Transcription regulation</keyword>
<sequence>MSELAAKVITYSENDINEAFLEEISPHLEKLRTYCKYLSTWDGEDLYQETLLKAFIYRMKFHHGSSPFTKALLFRIAKNMWIDMYRKHRGRVVLCEEVEQRGTDSIRYDEVRELIEHVADHLSERHVNMLLMFHAFHYSIKEIALISNTSVPSVKTALHRTRTKLRKARQGRRLQFIMVSNHLQVERWVYAVMSGDPSDILADVSQN</sequence>
<dbReference type="InterPro" id="IPR014284">
    <property type="entry name" value="RNA_pol_sigma-70_dom"/>
</dbReference>
<gene>
    <name evidence="8" type="ORF">ET33_27760</name>
</gene>
<accession>A0A081NUG0</accession>
<dbReference type="AlphaFoldDB" id="A0A081NUG0"/>
<dbReference type="GO" id="GO:0003677">
    <property type="term" value="F:DNA binding"/>
    <property type="evidence" value="ECO:0007669"/>
    <property type="project" value="UniProtKB-KW"/>
</dbReference>
<dbReference type="Pfam" id="PF04542">
    <property type="entry name" value="Sigma70_r2"/>
    <property type="match status" value="1"/>
</dbReference>
<evidence type="ECO:0000259" key="7">
    <source>
        <dbReference type="Pfam" id="PF08281"/>
    </source>
</evidence>
<dbReference type="InterPro" id="IPR013325">
    <property type="entry name" value="RNA_pol_sigma_r2"/>
</dbReference>
<feature type="domain" description="RNA polymerase sigma factor 70 region 4 type 2" evidence="7">
    <location>
        <begin position="113"/>
        <end position="165"/>
    </location>
</feature>
<comment type="caution">
    <text evidence="8">The sequence shown here is derived from an EMBL/GenBank/DDBJ whole genome shotgun (WGS) entry which is preliminary data.</text>
</comment>
<keyword evidence="5" id="KW-0804">Transcription</keyword>
<dbReference type="PANTHER" id="PTHR43133:SF8">
    <property type="entry name" value="RNA POLYMERASE SIGMA FACTOR HI_1459-RELATED"/>
    <property type="match status" value="1"/>
</dbReference>
<evidence type="ECO:0008006" key="10">
    <source>
        <dbReference type="Google" id="ProtNLM"/>
    </source>
</evidence>
<dbReference type="GO" id="GO:0016987">
    <property type="term" value="F:sigma factor activity"/>
    <property type="evidence" value="ECO:0007669"/>
    <property type="project" value="UniProtKB-KW"/>
</dbReference>
<evidence type="ECO:0000256" key="4">
    <source>
        <dbReference type="ARBA" id="ARBA00023125"/>
    </source>
</evidence>
<dbReference type="SUPFAM" id="SSF88946">
    <property type="entry name" value="Sigma2 domain of RNA polymerase sigma factors"/>
    <property type="match status" value="1"/>
</dbReference>
<evidence type="ECO:0000256" key="1">
    <source>
        <dbReference type="ARBA" id="ARBA00010641"/>
    </source>
</evidence>
<keyword evidence="3" id="KW-0731">Sigma factor</keyword>
<evidence type="ECO:0000256" key="2">
    <source>
        <dbReference type="ARBA" id="ARBA00023015"/>
    </source>
</evidence>
<protein>
    <recommendedName>
        <fullName evidence="10">RNA polymerase sigma factor</fullName>
    </recommendedName>
</protein>
<dbReference type="OrthoDB" id="2381154at2"/>
<dbReference type="InterPro" id="IPR013324">
    <property type="entry name" value="RNA_pol_sigma_r3/r4-like"/>
</dbReference>
<dbReference type="SUPFAM" id="SSF88659">
    <property type="entry name" value="Sigma3 and sigma4 domains of RNA polymerase sigma factors"/>
    <property type="match status" value="1"/>
</dbReference>
<keyword evidence="9" id="KW-1185">Reference proteome</keyword>
<reference evidence="8 9" key="1">
    <citation type="submission" date="2014-06" db="EMBL/GenBank/DDBJ databases">
        <title>Draft genome sequence of Paenibacillus sp. MSt1.</title>
        <authorList>
            <person name="Aw Y.K."/>
            <person name="Ong K.S."/>
            <person name="Gan H.M."/>
            <person name="Lee S.M."/>
        </authorList>
    </citation>
    <scope>NUCLEOTIDE SEQUENCE [LARGE SCALE GENOMIC DNA]</scope>
    <source>
        <strain evidence="8 9">MSt1</strain>
    </source>
</reference>
<dbReference type="Gene3D" id="1.10.1740.10">
    <property type="match status" value="1"/>
</dbReference>
<dbReference type="GO" id="GO:0006352">
    <property type="term" value="P:DNA-templated transcription initiation"/>
    <property type="evidence" value="ECO:0007669"/>
    <property type="project" value="InterPro"/>
</dbReference>
<dbReference type="eggNOG" id="COG1595">
    <property type="taxonomic scope" value="Bacteria"/>
</dbReference>
<dbReference type="Pfam" id="PF08281">
    <property type="entry name" value="Sigma70_r4_2"/>
    <property type="match status" value="1"/>
</dbReference>
<dbReference type="NCBIfam" id="TIGR02937">
    <property type="entry name" value="sigma70-ECF"/>
    <property type="match status" value="1"/>
</dbReference>
<evidence type="ECO:0000313" key="9">
    <source>
        <dbReference type="Proteomes" id="UP000028123"/>
    </source>
</evidence>